<sequence>MALKWKDVIPKFHGSYEEFSKFRQSYDRLIHTSTLDPGRKLLILHDRLAEQPMGVISGIRTYHEAYSKLVEHYTSTFALRSEISRTLESLPKINSQWDIKNMTDNMIIVQEKYAILKENRMNEAFLESEFLSIVARKFPPEILKSSDRFADTGNRCEHYMADLRYFVERNQRSANILKYVEKRSEGRYPTSLNVEIQNSDNNPDRSFAYE</sequence>
<protein>
    <submittedName>
        <fullName evidence="1">Uncharacterized protein</fullName>
    </submittedName>
</protein>
<reference evidence="1 2" key="1">
    <citation type="submission" date="2017-03" db="EMBL/GenBank/DDBJ databases">
        <title>Genome Survey of Euroglyphus maynei.</title>
        <authorList>
            <person name="Arlian L.G."/>
            <person name="Morgan M.S."/>
            <person name="Rider S.D."/>
        </authorList>
    </citation>
    <scope>NUCLEOTIDE SEQUENCE [LARGE SCALE GENOMIC DNA]</scope>
    <source>
        <strain evidence="1">Arlian Lab</strain>
        <tissue evidence="1">Whole body</tissue>
    </source>
</reference>
<dbReference type="EMBL" id="MUJZ01028633">
    <property type="protein sequence ID" value="OTF78278.1"/>
    <property type="molecule type" value="Genomic_DNA"/>
</dbReference>
<dbReference type="Proteomes" id="UP000194236">
    <property type="component" value="Unassembled WGS sequence"/>
</dbReference>
<gene>
    <name evidence="1" type="ORF">BLA29_009242</name>
</gene>
<accession>A0A1Y3BEI0</accession>
<dbReference type="Pfam" id="PF03564">
    <property type="entry name" value="DUF1759"/>
    <property type="match status" value="1"/>
</dbReference>
<evidence type="ECO:0000313" key="1">
    <source>
        <dbReference type="EMBL" id="OTF78278.1"/>
    </source>
</evidence>
<organism evidence="1 2">
    <name type="scientific">Euroglyphus maynei</name>
    <name type="common">Mayne's house dust mite</name>
    <dbReference type="NCBI Taxonomy" id="6958"/>
    <lineage>
        <taxon>Eukaryota</taxon>
        <taxon>Metazoa</taxon>
        <taxon>Ecdysozoa</taxon>
        <taxon>Arthropoda</taxon>
        <taxon>Chelicerata</taxon>
        <taxon>Arachnida</taxon>
        <taxon>Acari</taxon>
        <taxon>Acariformes</taxon>
        <taxon>Sarcoptiformes</taxon>
        <taxon>Astigmata</taxon>
        <taxon>Psoroptidia</taxon>
        <taxon>Analgoidea</taxon>
        <taxon>Pyroglyphidae</taxon>
        <taxon>Pyroglyphinae</taxon>
        <taxon>Euroglyphus</taxon>
    </lineage>
</organism>
<evidence type="ECO:0000313" key="2">
    <source>
        <dbReference type="Proteomes" id="UP000194236"/>
    </source>
</evidence>
<dbReference type="AlphaFoldDB" id="A0A1Y3BEI0"/>
<feature type="non-terminal residue" evidence="1">
    <location>
        <position position="210"/>
    </location>
</feature>
<keyword evidence="2" id="KW-1185">Reference proteome</keyword>
<dbReference type="InterPro" id="IPR005312">
    <property type="entry name" value="DUF1759"/>
</dbReference>
<comment type="caution">
    <text evidence="1">The sequence shown here is derived from an EMBL/GenBank/DDBJ whole genome shotgun (WGS) entry which is preliminary data.</text>
</comment>
<proteinExistence type="predicted"/>
<name>A0A1Y3BEI0_EURMA</name>
<dbReference type="OrthoDB" id="5989194at2759"/>